<dbReference type="Proteomes" id="UP000615446">
    <property type="component" value="Unassembled WGS sequence"/>
</dbReference>
<dbReference type="EMBL" id="BEXD01004200">
    <property type="protein sequence ID" value="GBC08205.1"/>
    <property type="molecule type" value="Genomic_DNA"/>
</dbReference>
<dbReference type="OrthoDB" id="2342825at2759"/>
<dbReference type="Proteomes" id="UP000247702">
    <property type="component" value="Unassembled WGS sequence"/>
</dbReference>
<proteinExistence type="predicted"/>
<keyword evidence="3" id="KW-1185">Reference proteome</keyword>
<evidence type="ECO:0000313" key="3">
    <source>
        <dbReference type="Proteomes" id="UP000247702"/>
    </source>
</evidence>
<evidence type="ECO:0000313" key="1">
    <source>
        <dbReference type="EMBL" id="GBC08205.1"/>
    </source>
</evidence>
<dbReference type="EMBL" id="BLAL01000262">
    <property type="protein sequence ID" value="GES98176.1"/>
    <property type="molecule type" value="Genomic_DNA"/>
</dbReference>
<organism evidence="1 3">
    <name type="scientific">Rhizophagus clarus</name>
    <dbReference type="NCBI Taxonomy" id="94130"/>
    <lineage>
        <taxon>Eukaryota</taxon>
        <taxon>Fungi</taxon>
        <taxon>Fungi incertae sedis</taxon>
        <taxon>Mucoromycota</taxon>
        <taxon>Glomeromycotina</taxon>
        <taxon>Glomeromycetes</taxon>
        <taxon>Glomerales</taxon>
        <taxon>Glomeraceae</taxon>
        <taxon>Rhizophagus</taxon>
    </lineage>
</organism>
<evidence type="ECO:0000313" key="2">
    <source>
        <dbReference type="EMBL" id="GES98176.1"/>
    </source>
</evidence>
<gene>
    <name evidence="2" type="ORF">RCL2_002473500</name>
    <name evidence="1" type="ORF">RclHR1_07970007</name>
</gene>
<sequence length="293" mass="34293">MQYIGDEIKINIFKCVKYPLNLTLSCRNWSVIIKNPHAKSEWLIVNYGKAHAIRLGSTFIDIAACQTLIGREVLRYFTQKLIQLKIGCNLDRIDAKRIYAFQQKIKLLYTSNLPVSVFIYLLNERYKQLLSNETLTSSKGNDVHAISQSPHVINNIQEGNILKYIENLILNKRPIPLPRKPNGSHFDLNNDPKQFKDDYLFRQGRFSRKSRSVIVFALFGNNFEIPIAQYPRNIIQRRHSQFRRQRIINRIHQGYRRSALINNVDTLNRIANLPQQFTNDPLMQQFFNGSLFI</sequence>
<reference evidence="1 3" key="1">
    <citation type="submission" date="2017-11" db="EMBL/GenBank/DDBJ databases">
        <title>The genome of Rhizophagus clarus HR1 reveals common genetic basis of auxotrophy among arbuscular mycorrhizal fungi.</title>
        <authorList>
            <person name="Kobayashi Y."/>
        </authorList>
    </citation>
    <scope>NUCLEOTIDE SEQUENCE [LARGE SCALE GENOMIC DNA]</scope>
    <source>
        <strain evidence="1 3">HR1</strain>
    </source>
</reference>
<dbReference type="STRING" id="94130.A0A2Z6SAL6"/>
<reference evidence="2" key="2">
    <citation type="submission" date="2019-10" db="EMBL/GenBank/DDBJ databases">
        <title>Conservation and host-specific expression of non-tandemly repeated heterogenous ribosome RNA gene in arbuscular mycorrhizal fungi.</title>
        <authorList>
            <person name="Maeda T."/>
            <person name="Kobayashi Y."/>
            <person name="Nakagawa T."/>
            <person name="Ezawa T."/>
            <person name="Yamaguchi K."/>
            <person name="Bino T."/>
            <person name="Nishimoto Y."/>
            <person name="Shigenobu S."/>
            <person name="Kawaguchi M."/>
        </authorList>
    </citation>
    <scope>NUCLEOTIDE SEQUENCE</scope>
    <source>
        <strain evidence="2">HR1</strain>
    </source>
</reference>
<name>A0A2Z6SAL6_9GLOM</name>
<dbReference type="AlphaFoldDB" id="A0A2Z6SAL6"/>
<comment type="caution">
    <text evidence="1">The sequence shown here is derived from an EMBL/GenBank/DDBJ whole genome shotgun (WGS) entry which is preliminary data.</text>
</comment>
<accession>A0A2Z6SAL6</accession>
<protein>
    <submittedName>
        <fullName evidence="1">Uncharacterized protein</fullName>
    </submittedName>
</protein>